<dbReference type="AlphaFoldDB" id="A0A6H1ZQB2"/>
<sequence length="197" mass="21800">MSNLNNAKSSRKSKVNLLPQEIRDQLHALLRSGSMHQKDILEAVNQMIDEAGLPEDAKLSRTGFNRFAKKFETIGERIRQSREVAEVWTAKLGEAPTSDVGKLLQEFVRTMAFETSMKMMDASDEEDAKPIDPKALGQLALVIQRVEAAAMSSLKVEKEIRSAFAIEAADKVEKVAKAAGLSKESVELFKRELLGIA</sequence>
<gene>
    <name evidence="1" type="ORF">TM448A01411_0007</name>
</gene>
<reference evidence="1" key="1">
    <citation type="submission" date="2020-03" db="EMBL/GenBank/DDBJ databases">
        <title>The deep terrestrial virosphere.</title>
        <authorList>
            <person name="Holmfeldt K."/>
            <person name="Nilsson E."/>
            <person name="Simone D."/>
            <person name="Lopez-Fernandez M."/>
            <person name="Wu X."/>
            <person name="de Brujin I."/>
            <person name="Lundin D."/>
            <person name="Andersson A."/>
            <person name="Bertilsson S."/>
            <person name="Dopson M."/>
        </authorList>
    </citation>
    <scope>NUCLEOTIDE SEQUENCE</scope>
    <source>
        <strain evidence="1">TM448A01411</strain>
    </source>
</reference>
<protein>
    <recommendedName>
        <fullName evidence="2">Terminase</fullName>
    </recommendedName>
</protein>
<proteinExistence type="predicted"/>
<accession>A0A6H1ZQB2</accession>
<dbReference type="Pfam" id="PF11985">
    <property type="entry name" value="Phage_Mu_Gp27"/>
    <property type="match status" value="1"/>
</dbReference>
<evidence type="ECO:0000313" key="1">
    <source>
        <dbReference type="EMBL" id="QJA49611.1"/>
    </source>
</evidence>
<dbReference type="InterPro" id="IPR021874">
    <property type="entry name" value="Phage_Mu_Gp27"/>
</dbReference>
<evidence type="ECO:0008006" key="2">
    <source>
        <dbReference type="Google" id="ProtNLM"/>
    </source>
</evidence>
<dbReference type="EMBL" id="MT144145">
    <property type="protein sequence ID" value="QJA49611.1"/>
    <property type="molecule type" value="Genomic_DNA"/>
</dbReference>
<name>A0A6H1ZQB2_9ZZZZ</name>
<organism evidence="1">
    <name type="scientific">viral metagenome</name>
    <dbReference type="NCBI Taxonomy" id="1070528"/>
    <lineage>
        <taxon>unclassified sequences</taxon>
        <taxon>metagenomes</taxon>
        <taxon>organismal metagenomes</taxon>
    </lineage>
</organism>